<evidence type="ECO:0000256" key="1">
    <source>
        <dbReference type="ARBA" id="ARBA00004651"/>
    </source>
</evidence>
<dbReference type="Pfam" id="PF03547">
    <property type="entry name" value="Mem_trans"/>
    <property type="match status" value="2"/>
</dbReference>
<name>A0ABY7YNW8_9HYPH</name>
<feature type="transmembrane region" description="Helical" evidence="8">
    <location>
        <begin position="122"/>
        <end position="146"/>
    </location>
</feature>
<reference evidence="9 10" key="1">
    <citation type="submission" date="2023-02" db="EMBL/GenBank/DDBJ databases">
        <title>Devosia algicola sp. nov., isolated from the phycosphere of marine algae.</title>
        <authorList>
            <person name="Kim J.M."/>
            <person name="Lee J.K."/>
            <person name="Choi B.J."/>
            <person name="Bayburt H."/>
            <person name="Jeon C.O."/>
        </authorList>
    </citation>
    <scope>NUCLEOTIDE SEQUENCE [LARGE SCALE GENOMIC DNA]</scope>
    <source>
        <strain evidence="9 10">G20-9</strain>
    </source>
</reference>
<dbReference type="InterPro" id="IPR004776">
    <property type="entry name" value="Mem_transp_PIN-like"/>
</dbReference>
<sequence length="311" mass="33176">MFAILNVIAPIFALMALGYGAVRLKFYPQEGIKALIAFVNNFATPCLLFRSILTGDFRAAFNLGIIGPFYLGAFACFLIAIFVGLKTFRNTPGEAVSAGFTATFSNTVLVGLPIMQRAYGDAAIPIVLSIIGIHGAVLMTTAMMTMEMARRDGSPLGPAILGALRRIATNPLIWGIAAGIISVFAGVTLIEPVDAFLRIISQAVVPVALFGIGGALNEYRLSESWAQALVVSVIKLMIHPTIAYILMVPILHIDISIARYGIVLAAMPAGINTYIFATYYNRGVSVAANAVLIGTISSAITISFWLYIFST</sequence>
<keyword evidence="5 8" id="KW-0812">Transmembrane</keyword>
<feature type="transmembrane region" description="Helical" evidence="8">
    <location>
        <begin position="228"/>
        <end position="251"/>
    </location>
</feature>
<evidence type="ECO:0000256" key="5">
    <source>
        <dbReference type="ARBA" id="ARBA00022692"/>
    </source>
</evidence>
<organism evidence="9 10">
    <name type="scientific">Devosia algicola</name>
    <dbReference type="NCBI Taxonomy" id="3026418"/>
    <lineage>
        <taxon>Bacteria</taxon>
        <taxon>Pseudomonadati</taxon>
        <taxon>Pseudomonadota</taxon>
        <taxon>Alphaproteobacteria</taxon>
        <taxon>Hyphomicrobiales</taxon>
        <taxon>Devosiaceae</taxon>
        <taxon>Devosia</taxon>
    </lineage>
</organism>
<dbReference type="Proteomes" id="UP001220530">
    <property type="component" value="Chromosome"/>
</dbReference>
<dbReference type="PANTHER" id="PTHR36838">
    <property type="entry name" value="AUXIN EFFLUX CARRIER FAMILY PROTEIN"/>
    <property type="match status" value="1"/>
</dbReference>
<dbReference type="RefSeq" id="WP_282219416.1">
    <property type="nucleotide sequence ID" value="NZ_CP118246.1"/>
</dbReference>
<keyword evidence="6 8" id="KW-1133">Transmembrane helix</keyword>
<feature type="transmembrane region" description="Helical" evidence="8">
    <location>
        <begin position="257"/>
        <end position="279"/>
    </location>
</feature>
<dbReference type="Gene3D" id="1.20.1530.20">
    <property type="match status" value="1"/>
</dbReference>
<gene>
    <name evidence="9" type="ORF">PSQ19_02025</name>
</gene>
<dbReference type="EMBL" id="CP118246">
    <property type="protein sequence ID" value="WDR03014.1"/>
    <property type="molecule type" value="Genomic_DNA"/>
</dbReference>
<comment type="subcellular location">
    <subcellularLocation>
        <location evidence="1">Cell membrane</location>
        <topology evidence="1">Multi-pass membrane protein</topology>
    </subcellularLocation>
</comment>
<evidence type="ECO:0000313" key="10">
    <source>
        <dbReference type="Proteomes" id="UP001220530"/>
    </source>
</evidence>
<evidence type="ECO:0000256" key="3">
    <source>
        <dbReference type="ARBA" id="ARBA00022448"/>
    </source>
</evidence>
<evidence type="ECO:0000313" key="9">
    <source>
        <dbReference type="EMBL" id="WDR03014.1"/>
    </source>
</evidence>
<accession>A0ABY7YNW8</accession>
<evidence type="ECO:0000256" key="8">
    <source>
        <dbReference type="SAM" id="Phobius"/>
    </source>
</evidence>
<evidence type="ECO:0000256" key="2">
    <source>
        <dbReference type="ARBA" id="ARBA00010145"/>
    </source>
</evidence>
<dbReference type="PANTHER" id="PTHR36838:SF3">
    <property type="entry name" value="TRANSPORTER AUXIN EFFLUX CARRIER EC FAMILY"/>
    <property type="match status" value="1"/>
</dbReference>
<feature type="transmembrane region" description="Helical" evidence="8">
    <location>
        <begin position="196"/>
        <end position="216"/>
    </location>
</feature>
<comment type="similarity">
    <text evidence="2">Belongs to the auxin efflux carrier (TC 2.A.69) family.</text>
</comment>
<feature type="transmembrane region" description="Helical" evidence="8">
    <location>
        <begin position="59"/>
        <end position="83"/>
    </location>
</feature>
<keyword evidence="10" id="KW-1185">Reference proteome</keyword>
<keyword evidence="3" id="KW-0813">Transport</keyword>
<feature type="transmembrane region" description="Helical" evidence="8">
    <location>
        <begin position="286"/>
        <end position="308"/>
    </location>
</feature>
<keyword evidence="4" id="KW-1003">Cell membrane</keyword>
<feature type="transmembrane region" description="Helical" evidence="8">
    <location>
        <begin position="34"/>
        <end position="53"/>
    </location>
</feature>
<protein>
    <submittedName>
        <fullName evidence="9">AEC family transporter</fullName>
    </submittedName>
</protein>
<keyword evidence="7 8" id="KW-0472">Membrane</keyword>
<evidence type="ECO:0000256" key="4">
    <source>
        <dbReference type="ARBA" id="ARBA00022475"/>
    </source>
</evidence>
<evidence type="ECO:0000256" key="7">
    <source>
        <dbReference type="ARBA" id="ARBA00023136"/>
    </source>
</evidence>
<proteinExistence type="inferred from homology"/>
<feature type="transmembrane region" description="Helical" evidence="8">
    <location>
        <begin position="167"/>
        <end position="190"/>
    </location>
</feature>
<feature type="transmembrane region" description="Helical" evidence="8">
    <location>
        <begin position="6"/>
        <end position="22"/>
    </location>
</feature>
<dbReference type="InterPro" id="IPR038770">
    <property type="entry name" value="Na+/solute_symporter_sf"/>
</dbReference>
<evidence type="ECO:0000256" key="6">
    <source>
        <dbReference type="ARBA" id="ARBA00022989"/>
    </source>
</evidence>